<sequence length="137" mass="15608">MFLTIHYGSWMVCMFFTGVCNGVIWGFLYWHIENIGGTQLLIGLATTICHLSEVIMFFLVFIILKFLSPFTFMILGLLGFCVRFSIYATMSNPWLILPTEVSHLPEFGLFIQSTFVPVSHRNISELYRASCMVSTGD</sequence>
<protein>
    <recommendedName>
        <fullName evidence="7">Major facilitator superfamily associated domain-containing protein</fullName>
    </recommendedName>
</protein>
<feature type="transmembrane region" description="Helical" evidence="6">
    <location>
        <begin position="40"/>
        <end position="64"/>
    </location>
</feature>
<proteinExistence type="inferred from homology"/>
<dbReference type="Gene3D" id="1.20.1250.20">
    <property type="entry name" value="MFS general substrate transporter like domains"/>
    <property type="match status" value="1"/>
</dbReference>
<evidence type="ECO:0000256" key="5">
    <source>
        <dbReference type="ARBA" id="ARBA00023136"/>
    </source>
</evidence>
<reference evidence="8" key="3">
    <citation type="submission" date="2023-05" db="EMBL/GenBank/DDBJ databases">
        <authorList>
            <person name="Smith C.H."/>
        </authorList>
    </citation>
    <scope>NUCLEOTIDE SEQUENCE</scope>
    <source>
        <strain evidence="8">CHS0354</strain>
        <tissue evidence="8">Mantle</tissue>
    </source>
</reference>
<name>A0AAE0SQR5_9BIVA</name>
<organism evidence="8 9">
    <name type="scientific">Potamilus streckersoni</name>
    <dbReference type="NCBI Taxonomy" id="2493646"/>
    <lineage>
        <taxon>Eukaryota</taxon>
        <taxon>Metazoa</taxon>
        <taxon>Spiralia</taxon>
        <taxon>Lophotrochozoa</taxon>
        <taxon>Mollusca</taxon>
        <taxon>Bivalvia</taxon>
        <taxon>Autobranchia</taxon>
        <taxon>Heteroconchia</taxon>
        <taxon>Palaeoheterodonta</taxon>
        <taxon>Unionida</taxon>
        <taxon>Unionoidea</taxon>
        <taxon>Unionidae</taxon>
        <taxon>Ambleminae</taxon>
        <taxon>Lampsilini</taxon>
        <taxon>Potamilus</taxon>
    </lineage>
</organism>
<evidence type="ECO:0000313" key="8">
    <source>
        <dbReference type="EMBL" id="KAK3596405.1"/>
    </source>
</evidence>
<evidence type="ECO:0000256" key="6">
    <source>
        <dbReference type="SAM" id="Phobius"/>
    </source>
</evidence>
<reference evidence="8" key="2">
    <citation type="journal article" date="2021" name="Genome Biol. Evol.">
        <title>Developing a high-quality reference genome for a parasitic bivalve with doubly uniparental inheritance (Bivalvia: Unionida).</title>
        <authorList>
            <person name="Smith C.H."/>
        </authorList>
    </citation>
    <scope>NUCLEOTIDE SEQUENCE</scope>
    <source>
        <strain evidence="8">CHS0354</strain>
        <tissue evidence="8">Mantle</tissue>
    </source>
</reference>
<dbReference type="PANTHER" id="PTHR16172:SF2">
    <property type="entry name" value="MAJOR FACILITATOR SUPERFAMILY DOMAIN-CONTAINING PROTEIN 6"/>
    <property type="match status" value="1"/>
</dbReference>
<feature type="domain" description="Major facilitator superfamily associated" evidence="7">
    <location>
        <begin position="6"/>
        <end position="126"/>
    </location>
</feature>
<evidence type="ECO:0000259" key="7">
    <source>
        <dbReference type="Pfam" id="PF12832"/>
    </source>
</evidence>
<dbReference type="Pfam" id="PF12832">
    <property type="entry name" value="MFS_1_like"/>
    <property type="match status" value="1"/>
</dbReference>
<dbReference type="InterPro" id="IPR051717">
    <property type="entry name" value="MFS_MFSD6"/>
</dbReference>
<evidence type="ECO:0000256" key="2">
    <source>
        <dbReference type="ARBA" id="ARBA00005241"/>
    </source>
</evidence>
<reference evidence="8" key="1">
    <citation type="journal article" date="2021" name="Genome Biol. Evol.">
        <title>A High-Quality Reference Genome for a Parasitic Bivalve with Doubly Uniparental Inheritance (Bivalvia: Unionida).</title>
        <authorList>
            <person name="Smith C.H."/>
        </authorList>
    </citation>
    <scope>NUCLEOTIDE SEQUENCE</scope>
    <source>
        <strain evidence="8">CHS0354</strain>
    </source>
</reference>
<evidence type="ECO:0000256" key="1">
    <source>
        <dbReference type="ARBA" id="ARBA00004141"/>
    </source>
</evidence>
<dbReference type="SUPFAM" id="SSF103473">
    <property type="entry name" value="MFS general substrate transporter"/>
    <property type="match status" value="1"/>
</dbReference>
<keyword evidence="5 6" id="KW-0472">Membrane</keyword>
<dbReference type="InterPro" id="IPR024989">
    <property type="entry name" value="MFS_assoc_dom"/>
</dbReference>
<keyword evidence="3 6" id="KW-0812">Transmembrane</keyword>
<accession>A0AAE0SQR5</accession>
<dbReference type="EMBL" id="JAEAOA010001170">
    <property type="protein sequence ID" value="KAK3596405.1"/>
    <property type="molecule type" value="Genomic_DNA"/>
</dbReference>
<evidence type="ECO:0000256" key="4">
    <source>
        <dbReference type="ARBA" id="ARBA00022989"/>
    </source>
</evidence>
<keyword evidence="4 6" id="KW-1133">Transmembrane helix</keyword>
<dbReference type="InterPro" id="IPR036259">
    <property type="entry name" value="MFS_trans_sf"/>
</dbReference>
<keyword evidence="9" id="KW-1185">Reference proteome</keyword>
<dbReference type="Proteomes" id="UP001195483">
    <property type="component" value="Unassembled WGS sequence"/>
</dbReference>
<comment type="subcellular location">
    <subcellularLocation>
        <location evidence="1">Membrane</location>
        <topology evidence="1">Multi-pass membrane protein</topology>
    </subcellularLocation>
</comment>
<comment type="similarity">
    <text evidence="2">Belongs to the major facilitator superfamily. MFSD6 family.</text>
</comment>
<comment type="caution">
    <text evidence="8">The sequence shown here is derived from an EMBL/GenBank/DDBJ whole genome shotgun (WGS) entry which is preliminary data.</text>
</comment>
<dbReference type="PANTHER" id="PTHR16172">
    <property type="entry name" value="MAJOR FACILITATOR SUPERFAMILY DOMAIN-CONTAINING PROTEIN 6-LIKE"/>
    <property type="match status" value="1"/>
</dbReference>
<feature type="transmembrane region" description="Helical" evidence="6">
    <location>
        <begin position="70"/>
        <end position="88"/>
    </location>
</feature>
<feature type="transmembrane region" description="Helical" evidence="6">
    <location>
        <begin position="6"/>
        <end position="28"/>
    </location>
</feature>
<dbReference type="AlphaFoldDB" id="A0AAE0SQR5"/>
<evidence type="ECO:0000313" key="9">
    <source>
        <dbReference type="Proteomes" id="UP001195483"/>
    </source>
</evidence>
<dbReference type="GO" id="GO:0016020">
    <property type="term" value="C:membrane"/>
    <property type="evidence" value="ECO:0007669"/>
    <property type="project" value="UniProtKB-SubCell"/>
</dbReference>
<gene>
    <name evidence="8" type="ORF">CHS0354_019004</name>
</gene>
<evidence type="ECO:0000256" key="3">
    <source>
        <dbReference type="ARBA" id="ARBA00022692"/>
    </source>
</evidence>